<proteinExistence type="predicted"/>
<gene>
    <name evidence="1" type="ORF">S03H2_12312</name>
</gene>
<name>X1HMF1_9ZZZZ</name>
<dbReference type="EMBL" id="BARU01006269">
    <property type="protein sequence ID" value="GAH46453.1"/>
    <property type="molecule type" value="Genomic_DNA"/>
</dbReference>
<protein>
    <submittedName>
        <fullName evidence="1">Uncharacterized protein</fullName>
    </submittedName>
</protein>
<reference evidence="1" key="1">
    <citation type="journal article" date="2014" name="Front. Microbiol.">
        <title>High frequency of phylogenetically diverse reductive dehalogenase-homologous genes in deep subseafloor sedimentary metagenomes.</title>
        <authorList>
            <person name="Kawai M."/>
            <person name="Futagami T."/>
            <person name="Toyoda A."/>
            <person name="Takaki Y."/>
            <person name="Nishi S."/>
            <person name="Hori S."/>
            <person name="Arai W."/>
            <person name="Tsubouchi T."/>
            <person name="Morono Y."/>
            <person name="Uchiyama I."/>
            <person name="Ito T."/>
            <person name="Fujiyama A."/>
            <person name="Inagaki F."/>
            <person name="Takami H."/>
        </authorList>
    </citation>
    <scope>NUCLEOTIDE SEQUENCE</scope>
    <source>
        <strain evidence="1">Expedition CK06-06</strain>
    </source>
</reference>
<sequence length="56" mass="6076">MGPTPAIGLGTGIRRVCPNCGSTAIKEVEDKTKILSYIPKPIYAKKNICTKCGYEF</sequence>
<accession>X1HMF1</accession>
<dbReference type="AlphaFoldDB" id="X1HMF1"/>
<organism evidence="1">
    <name type="scientific">marine sediment metagenome</name>
    <dbReference type="NCBI Taxonomy" id="412755"/>
    <lineage>
        <taxon>unclassified sequences</taxon>
        <taxon>metagenomes</taxon>
        <taxon>ecological metagenomes</taxon>
    </lineage>
</organism>
<comment type="caution">
    <text evidence="1">The sequence shown here is derived from an EMBL/GenBank/DDBJ whole genome shotgun (WGS) entry which is preliminary data.</text>
</comment>
<evidence type="ECO:0000313" key="1">
    <source>
        <dbReference type="EMBL" id="GAH46453.1"/>
    </source>
</evidence>